<dbReference type="AlphaFoldDB" id="B1ZSI7"/>
<dbReference type="SMART" id="SM01027">
    <property type="entry name" value="Beta-Casp"/>
    <property type="match status" value="1"/>
</dbReference>
<dbReference type="CDD" id="cd16295">
    <property type="entry name" value="TTHA0252-CPSF-like_MBL-fold"/>
    <property type="match status" value="1"/>
</dbReference>
<organism evidence="4 5">
    <name type="scientific">Opitutus terrae (strain DSM 11246 / JCM 15787 / PB90-1)</name>
    <dbReference type="NCBI Taxonomy" id="452637"/>
    <lineage>
        <taxon>Bacteria</taxon>
        <taxon>Pseudomonadati</taxon>
        <taxon>Verrucomicrobiota</taxon>
        <taxon>Opitutia</taxon>
        <taxon>Opitutales</taxon>
        <taxon>Opitutaceae</taxon>
        <taxon>Opitutus</taxon>
    </lineage>
</organism>
<dbReference type="EMBL" id="CP001032">
    <property type="protein sequence ID" value="ACB73844.1"/>
    <property type="molecule type" value="Genomic_DNA"/>
</dbReference>
<gene>
    <name evidence="4" type="ordered locus">Oter_0554</name>
</gene>
<dbReference type="Gene3D" id="3.60.15.10">
    <property type="entry name" value="Ribonuclease Z/Hydroxyacylglutathione hydrolase-like"/>
    <property type="match status" value="1"/>
</dbReference>
<dbReference type="GO" id="GO:0016787">
    <property type="term" value="F:hydrolase activity"/>
    <property type="evidence" value="ECO:0007669"/>
    <property type="project" value="UniProtKB-KW"/>
</dbReference>
<dbReference type="InterPro" id="IPR050698">
    <property type="entry name" value="MBL"/>
</dbReference>
<evidence type="ECO:0000256" key="1">
    <source>
        <dbReference type="ARBA" id="ARBA00022801"/>
    </source>
</evidence>
<evidence type="ECO:0000259" key="3">
    <source>
        <dbReference type="SMART" id="SM01027"/>
    </source>
</evidence>
<dbReference type="PANTHER" id="PTHR11203:SF37">
    <property type="entry name" value="INTEGRATOR COMPLEX SUBUNIT 11"/>
    <property type="match status" value="1"/>
</dbReference>
<dbReference type="OrthoDB" id="9803916at2"/>
<dbReference type="eggNOG" id="COG1236">
    <property type="taxonomic scope" value="Bacteria"/>
</dbReference>
<evidence type="ECO:0000313" key="4">
    <source>
        <dbReference type="EMBL" id="ACB73844.1"/>
    </source>
</evidence>
<dbReference type="SMART" id="SM00849">
    <property type="entry name" value="Lactamase_B"/>
    <property type="match status" value="1"/>
</dbReference>
<name>B1ZSI7_OPITP</name>
<keyword evidence="1" id="KW-0378">Hydrolase</keyword>
<protein>
    <submittedName>
        <fullName evidence="4">Beta-lactamase domain protein</fullName>
    </submittedName>
</protein>
<dbReference type="InterPro" id="IPR022712">
    <property type="entry name" value="Beta_Casp"/>
</dbReference>
<keyword evidence="5" id="KW-1185">Reference proteome</keyword>
<dbReference type="STRING" id="452637.Oter_0554"/>
<dbReference type="Proteomes" id="UP000007013">
    <property type="component" value="Chromosome"/>
</dbReference>
<dbReference type="GO" id="GO:0004521">
    <property type="term" value="F:RNA endonuclease activity"/>
    <property type="evidence" value="ECO:0007669"/>
    <property type="project" value="TreeGrafter"/>
</dbReference>
<proteinExistence type="predicted"/>
<dbReference type="KEGG" id="ote:Oter_0554"/>
<dbReference type="InterPro" id="IPR011108">
    <property type="entry name" value="RMMBL"/>
</dbReference>
<reference evidence="4 5" key="1">
    <citation type="journal article" date="2011" name="J. Bacteriol.">
        <title>Genome sequence of the verrucomicrobium Opitutus terrae PB90-1, an abundant inhabitant of rice paddy soil ecosystems.</title>
        <authorList>
            <person name="van Passel M.W."/>
            <person name="Kant R."/>
            <person name="Palva A."/>
            <person name="Copeland A."/>
            <person name="Lucas S."/>
            <person name="Lapidus A."/>
            <person name="Glavina del Rio T."/>
            <person name="Pitluck S."/>
            <person name="Goltsman E."/>
            <person name="Clum A."/>
            <person name="Sun H."/>
            <person name="Schmutz J."/>
            <person name="Larimer F.W."/>
            <person name="Land M.L."/>
            <person name="Hauser L."/>
            <person name="Kyrpides N."/>
            <person name="Mikhailova N."/>
            <person name="Richardson P.P."/>
            <person name="Janssen P.H."/>
            <person name="de Vos W.M."/>
            <person name="Smidt H."/>
        </authorList>
    </citation>
    <scope>NUCLEOTIDE SEQUENCE [LARGE SCALE GENOMIC DNA]</scope>
    <source>
        <strain evidence="5">DSM 11246 / JCM 15787 / PB90-1</strain>
    </source>
</reference>
<dbReference type="Pfam" id="PF07521">
    <property type="entry name" value="RMMBL"/>
    <property type="match status" value="1"/>
</dbReference>
<dbReference type="InterPro" id="IPR036866">
    <property type="entry name" value="RibonucZ/Hydroxyglut_hydro"/>
</dbReference>
<dbReference type="InterPro" id="IPR001279">
    <property type="entry name" value="Metallo-B-lactamas"/>
</dbReference>
<dbReference type="SUPFAM" id="SSF56281">
    <property type="entry name" value="Metallo-hydrolase/oxidoreductase"/>
    <property type="match status" value="1"/>
</dbReference>
<feature type="domain" description="Metallo-beta-lactamase" evidence="2">
    <location>
        <begin position="14"/>
        <end position="242"/>
    </location>
</feature>
<accession>B1ZSI7</accession>
<dbReference type="Pfam" id="PF00753">
    <property type="entry name" value="Lactamase_B"/>
    <property type="match status" value="1"/>
</dbReference>
<dbReference type="Gene3D" id="3.40.50.10890">
    <property type="match status" value="1"/>
</dbReference>
<sequence>MRITLLGAAGGEVTGSSYLVETSRAKILVDCGLFQGGPQADALNRAAMPDACRALDAVVLTHAHLDHTGRLPLLTRAGFAGPVFATPATVDMTGLILRDAAKIQAQDAERHNRRRERAGEPPFVPLYSVADAEQIISQLRAAPYREPVSVAPGIQVRFVEAGHMLGSASLQLLVDDGGQRRTVVFSGDLGPKSAPILREFEPFTQADLVFCESTYGDHDHQQFAQTVTEFIAILRDAIAGGGKVLVPTFAVGRAQLLTALLAWAFRHKELKPFPAFLDSPMAIEASRIYDKHGELFDDEMVAFLRERPIRHDLSTLRMTATADESRAINAVPGPCLIMAGAGMCTAGRILHHLRHNLWSPQAHVIIVGYQGRGTLGRQLVDGATRVSIFGEPIVVRAKIHTLGGFSAHAGQTDLLAWMSALAPVKPRVVLTHGEDQPRTTLAALIKERFGLVPHLPAIGEIIEL</sequence>
<evidence type="ECO:0000313" key="5">
    <source>
        <dbReference type="Proteomes" id="UP000007013"/>
    </source>
</evidence>
<dbReference type="HOGENOM" id="CLU_009673_5_2_0"/>
<dbReference type="RefSeq" id="WP_012373382.1">
    <property type="nucleotide sequence ID" value="NC_010571.1"/>
</dbReference>
<feature type="domain" description="Beta-Casp" evidence="3">
    <location>
        <begin position="254"/>
        <end position="379"/>
    </location>
</feature>
<dbReference type="PANTHER" id="PTHR11203">
    <property type="entry name" value="CLEAVAGE AND POLYADENYLATION SPECIFICITY FACTOR FAMILY MEMBER"/>
    <property type="match status" value="1"/>
</dbReference>
<evidence type="ECO:0000259" key="2">
    <source>
        <dbReference type="SMART" id="SM00849"/>
    </source>
</evidence>
<dbReference type="Pfam" id="PF10996">
    <property type="entry name" value="Beta-Casp"/>
    <property type="match status" value="1"/>
</dbReference>